<dbReference type="InterPro" id="IPR006369">
    <property type="entry name" value="Protohaem_IX_farnesylTrfase"/>
</dbReference>
<feature type="transmembrane region" description="Helical" evidence="14">
    <location>
        <begin position="33"/>
        <end position="54"/>
    </location>
</feature>
<comment type="miscellaneous">
    <text evidence="14">Carbon 2 of the heme B porphyrin ring is defined according to the Fischer nomenclature.</text>
</comment>
<feature type="transmembrane region" description="Helical" evidence="14">
    <location>
        <begin position="129"/>
        <end position="147"/>
    </location>
</feature>
<dbReference type="UniPathway" id="UPA00834">
    <property type="reaction ID" value="UER00712"/>
</dbReference>
<evidence type="ECO:0000256" key="12">
    <source>
        <dbReference type="ARBA" id="ARBA00042475"/>
    </source>
</evidence>
<feature type="transmembrane region" description="Helical" evidence="14">
    <location>
        <begin position="253"/>
        <end position="271"/>
    </location>
</feature>
<evidence type="ECO:0000256" key="9">
    <source>
        <dbReference type="ARBA" id="ARBA00023136"/>
    </source>
</evidence>
<sequence>MSATTSIAGQSKSRKAASHTLFSDYGELFKPRVTLMVVITAAAGFYLGCLRSGISPFHIQFINAMIGITAVTCGSGALNQVLERRTDALMPRTRMRPMAAERIGLAHGLIVGFTAIAGGSIFLALTTNYLTGILTLLTAVGYVAVYTPMKRISMAATFLGAFPGALPAIIGWTAARPMIEWPAVALFAIIFVWQFPHFEAIGWLYRDDYALAGIRVTAVVSPKGRATAAQALFYAVLMFPVSLWPVYLGTSGRIYGACAIVLDLIYLAYTIQFTKITRGLPPAVSRNYARTLLRVSVIHLPLLLAAMMLDAVGRIAY</sequence>
<keyword evidence="9 14" id="KW-0472">Membrane</keyword>
<evidence type="ECO:0000256" key="3">
    <source>
        <dbReference type="ARBA" id="ARBA00012292"/>
    </source>
</evidence>
<protein>
    <recommendedName>
        <fullName evidence="11 14">Protoheme IX farnesyltransferase</fullName>
        <ecNumber evidence="3 14">2.5.1.141</ecNumber>
    </recommendedName>
    <alternativeName>
        <fullName evidence="12 14">Heme B farnesyltransferase</fullName>
    </alternativeName>
    <alternativeName>
        <fullName evidence="10 14">Heme O synthase</fullName>
    </alternativeName>
</protein>
<feature type="transmembrane region" description="Helical" evidence="14">
    <location>
        <begin position="292"/>
        <end position="316"/>
    </location>
</feature>
<dbReference type="InterPro" id="IPR044878">
    <property type="entry name" value="UbiA_sf"/>
</dbReference>
<dbReference type="RefSeq" id="WP_013567471.1">
    <property type="nucleotide sequence ID" value="NC_014963.1"/>
</dbReference>
<keyword evidence="7 14" id="KW-1133">Transmembrane helix</keyword>
<keyword evidence="5 14" id="KW-0808">Transferase</keyword>
<dbReference type="EMBL" id="CP002467">
    <property type="protein sequence ID" value="ADV81738.1"/>
    <property type="molecule type" value="Genomic_DNA"/>
</dbReference>
<comment type="function">
    <text evidence="14">Converts heme B (protoheme IX) to heme O by substitution of the vinyl group on carbon 2 of heme B porphyrin ring with a hydroxyethyl farnesyl side group.</text>
</comment>
<evidence type="ECO:0000256" key="8">
    <source>
        <dbReference type="ARBA" id="ARBA00023133"/>
    </source>
</evidence>
<evidence type="ECO:0000256" key="7">
    <source>
        <dbReference type="ARBA" id="ARBA00022989"/>
    </source>
</evidence>
<dbReference type="PANTHER" id="PTHR43448">
    <property type="entry name" value="PROTOHEME IX FARNESYLTRANSFERASE, MITOCHONDRIAL"/>
    <property type="match status" value="1"/>
</dbReference>
<feature type="transmembrane region" description="Helical" evidence="14">
    <location>
        <begin position="226"/>
        <end position="247"/>
    </location>
</feature>
<comment type="subcellular location">
    <subcellularLocation>
        <location evidence="14">Cell inner membrane</location>
        <topology evidence="14">Multi-pass membrane protein</topology>
    </subcellularLocation>
    <subcellularLocation>
        <location evidence="1">Cell membrane</location>
        <topology evidence="1">Multi-pass membrane protein</topology>
    </subcellularLocation>
</comment>
<evidence type="ECO:0000256" key="2">
    <source>
        <dbReference type="ARBA" id="ARBA00004919"/>
    </source>
</evidence>
<dbReference type="EC" id="2.5.1.141" evidence="3 14"/>
<evidence type="ECO:0000313" key="15">
    <source>
        <dbReference type="EMBL" id="ADV81738.1"/>
    </source>
</evidence>
<feature type="transmembrane region" description="Helical" evidence="14">
    <location>
        <begin position="60"/>
        <end position="82"/>
    </location>
</feature>
<dbReference type="Gene3D" id="1.10.357.140">
    <property type="entry name" value="UbiA prenyltransferase"/>
    <property type="match status" value="1"/>
</dbReference>
<reference evidence="15 16" key="1">
    <citation type="journal article" date="2012" name="Stand. Genomic Sci.">
        <title>Complete genome sequence of Terriglobus saanensis type strain SP1PR4(T), an Acidobacteria from tundra soil.</title>
        <authorList>
            <person name="Rawat S.R."/>
            <person name="Mannisto M.K."/>
            <person name="Starovoytov V."/>
            <person name="Goodwin L."/>
            <person name="Nolan M."/>
            <person name="Hauser L."/>
            <person name="Land M."/>
            <person name="Davenport K.W."/>
            <person name="Woyke T."/>
            <person name="Haggblom M.M."/>
        </authorList>
    </citation>
    <scope>NUCLEOTIDE SEQUENCE</scope>
    <source>
        <strain evidence="16">ATCC BAA-1853 / DSM 23119 / SP1PR4</strain>
    </source>
</reference>
<dbReference type="GO" id="GO:0008495">
    <property type="term" value="F:protoheme IX farnesyltransferase activity"/>
    <property type="evidence" value="ECO:0007669"/>
    <property type="project" value="UniProtKB-UniRule"/>
</dbReference>
<evidence type="ECO:0000256" key="14">
    <source>
        <dbReference type="HAMAP-Rule" id="MF_00154"/>
    </source>
</evidence>
<dbReference type="Proteomes" id="UP000006844">
    <property type="component" value="Chromosome"/>
</dbReference>
<dbReference type="PANTHER" id="PTHR43448:SF7">
    <property type="entry name" value="4-HYDROXYBENZOATE SOLANESYLTRANSFERASE"/>
    <property type="match status" value="1"/>
</dbReference>
<comment type="pathway">
    <text evidence="2 14">Porphyrin-containing compound metabolism; heme O biosynthesis; heme O from protoheme: step 1/1.</text>
</comment>
<dbReference type="eggNOG" id="COG0109">
    <property type="taxonomic scope" value="Bacteria"/>
</dbReference>
<dbReference type="AlphaFoldDB" id="E8V7P0"/>
<keyword evidence="6 14" id="KW-0812">Transmembrane</keyword>
<keyword evidence="14" id="KW-0997">Cell inner membrane</keyword>
<evidence type="ECO:0000256" key="6">
    <source>
        <dbReference type="ARBA" id="ARBA00022692"/>
    </source>
</evidence>
<keyword evidence="8 14" id="KW-0350">Heme biosynthesis</keyword>
<dbReference type="HAMAP" id="MF_00154">
    <property type="entry name" value="CyoE_CtaB"/>
    <property type="match status" value="1"/>
</dbReference>
<accession>E8V7P0</accession>
<dbReference type="NCBIfam" id="TIGR01473">
    <property type="entry name" value="cyoE_ctaB"/>
    <property type="match status" value="1"/>
</dbReference>
<dbReference type="Pfam" id="PF01040">
    <property type="entry name" value="UbiA"/>
    <property type="match status" value="1"/>
</dbReference>
<evidence type="ECO:0000256" key="4">
    <source>
        <dbReference type="ARBA" id="ARBA00022475"/>
    </source>
</evidence>
<evidence type="ECO:0000256" key="10">
    <source>
        <dbReference type="ARBA" id="ARBA00030253"/>
    </source>
</evidence>
<name>E8V7P0_TERSS</name>
<comment type="catalytic activity">
    <reaction evidence="13 14">
        <text>heme b + (2E,6E)-farnesyl diphosphate + H2O = Fe(II)-heme o + diphosphate</text>
        <dbReference type="Rhea" id="RHEA:28070"/>
        <dbReference type="ChEBI" id="CHEBI:15377"/>
        <dbReference type="ChEBI" id="CHEBI:33019"/>
        <dbReference type="ChEBI" id="CHEBI:60344"/>
        <dbReference type="ChEBI" id="CHEBI:60530"/>
        <dbReference type="ChEBI" id="CHEBI:175763"/>
        <dbReference type="EC" id="2.5.1.141"/>
    </reaction>
</comment>
<dbReference type="STRING" id="401053.AciPR4_0905"/>
<feature type="transmembrane region" description="Helical" evidence="14">
    <location>
        <begin position="154"/>
        <end position="175"/>
    </location>
</feature>
<keyword evidence="4 14" id="KW-1003">Cell membrane</keyword>
<feature type="transmembrane region" description="Helical" evidence="14">
    <location>
        <begin position="103"/>
        <end position="123"/>
    </location>
</feature>
<keyword evidence="16" id="KW-1185">Reference proteome</keyword>
<dbReference type="CDD" id="cd13957">
    <property type="entry name" value="PT_UbiA_Cox10"/>
    <property type="match status" value="1"/>
</dbReference>
<dbReference type="KEGG" id="tsa:AciPR4_0905"/>
<gene>
    <name evidence="14" type="primary">ctaB</name>
    <name evidence="15" type="ordered locus">AciPR4_0905</name>
</gene>
<evidence type="ECO:0000256" key="11">
    <source>
        <dbReference type="ARBA" id="ARBA00040810"/>
    </source>
</evidence>
<organism evidence="15 16">
    <name type="scientific">Terriglobus saanensis (strain ATCC BAA-1853 / DSM 23119 / SP1PR4)</name>
    <dbReference type="NCBI Taxonomy" id="401053"/>
    <lineage>
        <taxon>Bacteria</taxon>
        <taxon>Pseudomonadati</taxon>
        <taxon>Acidobacteriota</taxon>
        <taxon>Terriglobia</taxon>
        <taxon>Terriglobales</taxon>
        <taxon>Acidobacteriaceae</taxon>
        <taxon>Terriglobus</taxon>
    </lineage>
</organism>
<evidence type="ECO:0000256" key="13">
    <source>
        <dbReference type="ARBA" id="ARBA00047690"/>
    </source>
</evidence>
<proteinExistence type="inferred from homology"/>
<dbReference type="OrthoDB" id="9814417at2"/>
<evidence type="ECO:0000256" key="5">
    <source>
        <dbReference type="ARBA" id="ARBA00022679"/>
    </source>
</evidence>
<evidence type="ECO:0000256" key="1">
    <source>
        <dbReference type="ARBA" id="ARBA00004651"/>
    </source>
</evidence>
<dbReference type="HOGENOM" id="CLU_029631_0_0_0"/>
<comment type="similarity">
    <text evidence="14">Belongs to the UbiA prenyltransferase family. Protoheme IX farnesyltransferase subfamily.</text>
</comment>
<dbReference type="GO" id="GO:0048034">
    <property type="term" value="P:heme O biosynthetic process"/>
    <property type="evidence" value="ECO:0007669"/>
    <property type="project" value="UniProtKB-UniRule"/>
</dbReference>
<evidence type="ECO:0000313" key="16">
    <source>
        <dbReference type="Proteomes" id="UP000006844"/>
    </source>
</evidence>
<dbReference type="GO" id="GO:0005886">
    <property type="term" value="C:plasma membrane"/>
    <property type="evidence" value="ECO:0007669"/>
    <property type="project" value="UniProtKB-SubCell"/>
</dbReference>
<feature type="transmembrane region" description="Helical" evidence="14">
    <location>
        <begin position="181"/>
        <end position="205"/>
    </location>
</feature>
<dbReference type="InterPro" id="IPR000537">
    <property type="entry name" value="UbiA_prenyltransferase"/>
</dbReference>